<keyword evidence="1" id="KW-0812">Transmembrane</keyword>
<sequence>MKLTLTILILFIYHASCEIQVLEPSGKAKWAVGETNYVEFTEVTRKTNTGIAGSIYLKSRNKAPQLTLLLKAFDFSATPNEIYSIPVVVPDDRQYEGSYVITVSGHSGSEEGESIPFQIIPKNSTLYFHLIFWGGIITFIIIAVGGLVHMSKRIVQVKEEERARRLETGVNEDPLSVQEENLGVKLPERYAEGYGQLKDEKI</sequence>
<gene>
    <name evidence="3" type="ORF">AKO1_009965</name>
</gene>
<evidence type="ECO:0000313" key="4">
    <source>
        <dbReference type="Proteomes" id="UP001431209"/>
    </source>
</evidence>
<feature type="signal peptide" evidence="2">
    <location>
        <begin position="1"/>
        <end position="17"/>
    </location>
</feature>
<evidence type="ECO:0000313" key="3">
    <source>
        <dbReference type="EMBL" id="KAL0491269.1"/>
    </source>
</evidence>
<comment type="caution">
    <text evidence="3">The sequence shown here is derived from an EMBL/GenBank/DDBJ whole genome shotgun (WGS) entry which is preliminary data.</text>
</comment>
<feature type="chain" id="PRO_5043744355" evidence="2">
    <location>
        <begin position="18"/>
        <end position="202"/>
    </location>
</feature>
<keyword evidence="2" id="KW-0732">Signal</keyword>
<evidence type="ECO:0000256" key="1">
    <source>
        <dbReference type="SAM" id="Phobius"/>
    </source>
</evidence>
<proteinExistence type="predicted"/>
<keyword evidence="4" id="KW-1185">Reference proteome</keyword>
<accession>A0AAW2ZPV6</accession>
<dbReference type="Proteomes" id="UP001431209">
    <property type="component" value="Unassembled WGS sequence"/>
</dbReference>
<protein>
    <submittedName>
        <fullName evidence="3">Uncharacterized protein</fullName>
    </submittedName>
</protein>
<feature type="transmembrane region" description="Helical" evidence="1">
    <location>
        <begin position="126"/>
        <end position="148"/>
    </location>
</feature>
<evidence type="ECO:0000256" key="2">
    <source>
        <dbReference type="SAM" id="SignalP"/>
    </source>
</evidence>
<keyword evidence="1" id="KW-1133">Transmembrane helix</keyword>
<organism evidence="3 4">
    <name type="scientific">Acrasis kona</name>
    <dbReference type="NCBI Taxonomy" id="1008807"/>
    <lineage>
        <taxon>Eukaryota</taxon>
        <taxon>Discoba</taxon>
        <taxon>Heterolobosea</taxon>
        <taxon>Tetramitia</taxon>
        <taxon>Eutetramitia</taxon>
        <taxon>Acrasidae</taxon>
        <taxon>Acrasis</taxon>
    </lineage>
</organism>
<keyword evidence="1" id="KW-0472">Membrane</keyword>
<dbReference type="AlphaFoldDB" id="A0AAW2ZPV6"/>
<dbReference type="EMBL" id="JAOPGA020001779">
    <property type="protein sequence ID" value="KAL0491269.1"/>
    <property type="molecule type" value="Genomic_DNA"/>
</dbReference>
<name>A0AAW2ZPV6_9EUKA</name>
<reference evidence="3 4" key="1">
    <citation type="submission" date="2024-03" db="EMBL/GenBank/DDBJ databases">
        <title>The Acrasis kona genome and developmental transcriptomes reveal deep origins of eukaryotic multicellular pathways.</title>
        <authorList>
            <person name="Sheikh S."/>
            <person name="Fu C.-J."/>
            <person name="Brown M.W."/>
            <person name="Baldauf S.L."/>
        </authorList>
    </citation>
    <scope>NUCLEOTIDE SEQUENCE [LARGE SCALE GENOMIC DNA]</scope>
    <source>
        <strain evidence="3 4">ATCC MYA-3509</strain>
    </source>
</reference>